<comment type="caution">
    <text evidence="2">The sequence shown here is derived from an EMBL/GenBank/DDBJ whole genome shotgun (WGS) entry which is preliminary data.</text>
</comment>
<organism evidence="2 3">
    <name type="scientific">Actinokineospora guangxiensis</name>
    <dbReference type="NCBI Taxonomy" id="1490288"/>
    <lineage>
        <taxon>Bacteria</taxon>
        <taxon>Bacillati</taxon>
        <taxon>Actinomycetota</taxon>
        <taxon>Actinomycetes</taxon>
        <taxon>Pseudonocardiales</taxon>
        <taxon>Pseudonocardiaceae</taxon>
        <taxon>Actinokineospora</taxon>
    </lineage>
</organism>
<dbReference type="EMBL" id="JBHSKF010000012">
    <property type="protein sequence ID" value="MFC5289659.1"/>
    <property type="molecule type" value="Genomic_DNA"/>
</dbReference>
<feature type="compositionally biased region" description="Low complexity" evidence="1">
    <location>
        <begin position="97"/>
        <end position="110"/>
    </location>
</feature>
<dbReference type="Proteomes" id="UP001596157">
    <property type="component" value="Unassembled WGS sequence"/>
</dbReference>
<evidence type="ECO:0000313" key="2">
    <source>
        <dbReference type="EMBL" id="MFC5289659.1"/>
    </source>
</evidence>
<evidence type="ECO:0000256" key="1">
    <source>
        <dbReference type="SAM" id="MobiDB-lite"/>
    </source>
</evidence>
<keyword evidence="3" id="KW-1185">Reference proteome</keyword>
<sequence>MTWAAAWPRRVAASVLAGLLPLLGALTIIAAGPASGVADEVVTAGHHVDAIAPGRVVLVRQAVVAPPQLDRVDPPPAVLDSGPPRRAELPQPPAPAAPVGAGVNAVPVDVPDYRGPPPGSAP</sequence>
<name>A0ABW0EQV6_9PSEU</name>
<protein>
    <submittedName>
        <fullName evidence="2">Uncharacterized protein</fullName>
    </submittedName>
</protein>
<reference evidence="3" key="1">
    <citation type="journal article" date="2019" name="Int. J. Syst. Evol. Microbiol.">
        <title>The Global Catalogue of Microorganisms (GCM) 10K type strain sequencing project: providing services to taxonomists for standard genome sequencing and annotation.</title>
        <authorList>
            <consortium name="The Broad Institute Genomics Platform"/>
            <consortium name="The Broad Institute Genome Sequencing Center for Infectious Disease"/>
            <person name="Wu L."/>
            <person name="Ma J."/>
        </authorList>
    </citation>
    <scope>NUCLEOTIDE SEQUENCE [LARGE SCALE GENOMIC DNA]</scope>
    <source>
        <strain evidence="3">CCUG 59778</strain>
    </source>
</reference>
<accession>A0ABW0EQV6</accession>
<evidence type="ECO:0000313" key="3">
    <source>
        <dbReference type="Proteomes" id="UP001596157"/>
    </source>
</evidence>
<proteinExistence type="predicted"/>
<feature type="region of interest" description="Disordered" evidence="1">
    <location>
        <begin position="68"/>
        <end position="122"/>
    </location>
</feature>
<gene>
    <name evidence="2" type="ORF">ACFPM7_21620</name>
</gene>
<dbReference type="RefSeq" id="WP_378249513.1">
    <property type="nucleotide sequence ID" value="NZ_JBHSKF010000012.1"/>
</dbReference>